<evidence type="ECO:0000256" key="1">
    <source>
        <dbReference type="ARBA" id="ARBA00004370"/>
    </source>
</evidence>
<dbReference type="PANTHER" id="PTHR15486">
    <property type="entry name" value="ANCIENT UBIQUITOUS PROTEIN"/>
    <property type="match status" value="1"/>
</dbReference>
<feature type="transmembrane region" description="Helical" evidence="7">
    <location>
        <begin position="43"/>
        <end position="60"/>
    </location>
</feature>
<organism evidence="9 10">
    <name type="scientific">Miscanthus lutarioriparius</name>
    <dbReference type="NCBI Taxonomy" id="422564"/>
    <lineage>
        <taxon>Eukaryota</taxon>
        <taxon>Viridiplantae</taxon>
        <taxon>Streptophyta</taxon>
        <taxon>Embryophyta</taxon>
        <taxon>Tracheophyta</taxon>
        <taxon>Spermatophyta</taxon>
        <taxon>Magnoliopsida</taxon>
        <taxon>Liliopsida</taxon>
        <taxon>Poales</taxon>
        <taxon>Poaceae</taxon>
        <taxon>PACMAD clade</taxon>
        <taxon>Panicoideae</taxon>
        <taxon>Andropogonodae</taxon>
        <taxon>Andropogoneae</taxon>
        <taxon>Saccharinae</taxon>
        <taxon>Miscanthus</taxon>
    </lineage>
</organism>
<feature type="transmembrane region" description="Helical" evidence="7">
    <location>
        <begin position="66"/>
        <end position="90"/>
    </location>
</feature>
<keyword evidence="5 7" id="KW-1133">Transmembrane helix</keyword>
<keyword evidence="4 7" id="KW-0812">Transmembrane</keyword>
<comment type="caution">
    <text evidence="9">The sequence shown here is derived from an EMBL/GenBank/DDBJ whole genome shotgun (WGS) entry which is preliminary data.</text>
</comment>
<feature type="transmembrane region" description="Helical" evidence="7">
    <location>
        <begin position="19"/>
        <end position="36"/>
    </location>
</feature>
<keyword evidence="3" id="KW-0808">Transferase</keyword>
<comment type="similarity">
    <text evidence="2">Belongs to the GPAT/DAPAT family.</text>
</comment>
<dbReference type="InterPro" id="IPR056462">
    <property type="entry name" value="HAD_RAM2/GPAT1-8"/>
</dbReference>
<name>A0A811R8S2_9POAL</name>
<accession>A0A811R8S2</accession>
<gene>
    <name evidence="9" type="ORF">NCGR_LOCUS49840</name>
</gene>
<dbReference type="AlphaFoldDB" id="A0A811R8S2"/>
<dbReference type="GO" id="GO:0090447">
    <property type="term" value="F:glycerol-3-phosphate 2-O-acyltransferase activity"/>
    <property type="evidence" value="ECO:0007669"/>
    <property type="project" value="TreeGrafter"/>
</dbReference>
<dbReference type="Proteomes" id="UP000604825">
    <property type="component" value="Unassembled WGS sequence"/>
</dbReference>
<evidence type="ECO:0000256" key="6">
    <source>
        <dbReference type="ARBA" id="ARBA00023136"/>
    </source>
</evidence>
<protein>
    <recommendedName>
        <fullName evidence="8">Glycerol-3-phosphate acyltransferase RAM2/GPAT1-8 HAD-like domain-containing protein</fullName>
    </recommendedName>
</protein>
<evidence type="ECO:0000313" key="10">
    <source>
        <dbReference type="Proteomes" id="UP000604825"/>
    </source>
</evidence>
<keyword evidence="10" id="KW-1185">Reference proteome</keyword>
<dbReference type="Pfam" id="PF23270">
    <property type="entry name" value="HAD_RAM2_N"/>
    <property type="match status" value="1"/>
</dbReference>
<evidence type="ECO:0000256" key="5">
    <source>
        <dbReference type="ARBA" id="ARBA00022989"/>
    </source>
</evidence>
<proteinExistence type="inferred from homology"/>
<dbReference type="EMBL" id="CAJGYO010000013">
    <property type="protein sequence ID" value="CAD6266535.1"/>
    <property type="molecule type" value="Genomic_DNA"/>
</dbReference>
<evidence type="ECO:0000256" key="2">
    <source>
        <dbReference type="ARBA" id="ARBA00007937"/>
    </source>
</evidence>
<dbReference type="GO" id="GO:0016791">
    <property type="term" value="F:phosphatase activity"/>
    <property type="evidence" value="ECO:0007669"/>
    <property type="project" value="TreeGrafter"/>
</dbReference>
<evidence type="ECO:0000313" key="9">
    <source>
        <dbReference type="EMBL" id="CAD6266535.1"/>
    </source>
</evidence>
<reference evidence="9" key="1">
    <citation type="submission" date="2020-10" db="EMBL/GenBank/DDBJ databases">
        <authorList>
            <person name="Han B."/>
            <person name="Lu T."/>
            <person name="Zhao Q."/>
            <person name="Huang X."/>
            <person name="Zhao Y."/>
        </authorList>
    </citation>
    <scope>NUCLEOTIDE SEQUENCE</scope>
</reference>
<keyword evidence="6 7" id="KW-0472">Membrane</keyword>
<dbReference type="OrthoDB" id="1854593at2759"/>
<dbReference type="GO" id="GO:0010143">
    <property type="term" value="P:cutin biosynthetic process"/>
    <property type="evidence" value="ECO:0007669"/>
    <property type="project" value="TreeGrafter"/>
</dbReference>
<sequence>MAASHHPCTSVASELEGTLLISGSLFPYFFLVALEAGGPLRALLLVAAYPLVALLGAAFSSDDLPLLAMTFLSTAGLGVGDVTAVARATLPRFFLADLRGSAFWALARHATGGDERYVVTRLPRLVAEPFVREYLGADVRVVGTELRVVAGKRFSGTVVASPGVVGGGDRSLGALVAVLGRGRIVDVGLYCSGGASAGGDRQPAFLQVCQERRVVSAPEKVPATPLPRSEYPRPLVFHDGRLVCRPDPLACVAIFLWLPLGVLLSVTRLLLGFLPHGAGLPPRRGHRLPDTRHPRWSGGAGGPGARHIVTAVTYSLSSFSELIAPIPTVRLTRDRGRDSRIMQGELTRGDLVVCPEGTTCREPYLLRFSPLFAEIAGEVTPTAVRAGGAMFHGSTVRGHKWLDSLFFLMNPAPWYEIRILTPVASCGSDGGGASSVDVANGVQRVIGDALGFECTGLTRRDKYRMIAGHDGVDARSAS</sequence>
<evidence type="ECO:0000256" key="7">
    <source>
        <dbReference type="SAM" id="Phobius"/>
    </source>
</evidence>
<feature type="transmembrane region" description="Helical" evidence="7">
    <location>
        <begin position="249"/>
        <end position="274"/>
    </location>
</feature>
<evidence type="ECO:0000256" key="3">
    <source>
        <dbReference type="ARBA" id="ARBA00022679"/>
    </source>
</evidence>
<dbReference type="SUPFAM" id="SSF69593">
    <property type="entry name" value="Glycerol-3-phosphate (1)-acyltransferase"/>
    <property type="match status" value="1"/>
</dbReference>
<dbReference type="GO" id="GO:0016020">
    <property type="term" value="C:membrane"/>
    <property type="evidence" value="ECO:0007669"/>
    <property type="project" value="UniProtKB-SubCell"/>
</dbReference>
<dbReference type="PANTHER" id="PTHR15486:SF77">
    <property type="entry name" value="OS08G0131300 PROTEIN"/>
    <property type="match status" value="1"/>
</dbReference>
<feature type="domain" description="Glycerol-3-phosphate acyltransferase RAM2/GPAT1-8 HAD-like" evidence="8">
    <location>
        <begin position="11"/>
        <end position="214"/>
    </location>
</feature>
<evidence type="ECO:0000259" key="8">
    <source>
        <dbReference type="Pfam" id="PF23270"/>
    </source>
</evidence>
<comment type="subcellular location">
    <subcellularLocation>
        <location evidence="1">Membrane</location>
    </subcellularLocation>
</comment>
<evidence type="ECO:0000256" key="4">
    <source>
        <dbReference type="ARBA" id="ARBA00022692"/>
    </source>
</evidence>